<feature type="domain" description="Impact N-terminal" evidence="2">
    <location>
        <begin position="25"/>
        <end position="132"/>
    </location>
</feature>
<dbReference type="InterPro" id="IPR020568">
    <property type="entry name" value="Ribosomal_Su5_D2-typ_SF"/>
</dbReference>
<keyword evidence="5" id="KW-1185">Reference proteome</keyword>
<dbReference type="GO" id="GO:0032561">
    <property type="term" value="F:guanyl ribonucleotide binding"/>
    <property type="evidence" value="ECO:0007669"/>
    <property type="project" value="UniProtKB-ARBA"/>
</dbReference>
<dbReference type="GO" id="GO:0006446">
    <property type="term" value="P:regulation of translational initiation"/>
    <property type="evidence" value="ECO:0007669"/>
    <property type="project" value="TreeGrafter"/>
</dbReference>
<dbReference type="SUPFAM" id="SSF54211">
    <property type="entry name" value="Ribosomal protein S5 domain 2-like"/>
    <property type="match status" value="1"/>
</dbReference>
<dbReference type="PANTHER" id="PTHR16301:SF20">
    <property type="entry name" value="IMPACT FAMILY MEMBER YIGZ"/>
    <property type="match status" value="1"/>
</dbReference>
<dbReference type="GO" id="GO:0017111">
    <property type="term" value="F:ribonucleoside triphosphate phosphatase activity"/>
    <property type="evidence" value="ECO:0007669"/>
    <property type="project" value="UniProtKB-ARBA"/>
</dbReference>
<accession>Q21FZ6</accession>
<dbReference type="SUPFAM" id="SSF54980">
    <property type="entry name" value="EF-G C-terminal domain-like"/>
    <property type="match status" value="1"/>
</dbReference>
<evidence type="ECO:0000313" key="5">
    <source>
        <dbReference type="Proteomes" id="UP000001947"/>
    </source>
</evidence>
<comment type="similarity">
    <text evidence="1">Belongs to the IMPACT family.</text>
</comment>
<dbReference type="GO" id="GO:0005737">
    <property type="term" value="C:cytoplasm"/>
    <property type="evidence" value="ECO:0007669"/>
    <property type="project" value="TreeGrafter"/>
</dbReference>
<dbReference type="InterPro" id="IPR035647">
    <property type="entry name" value="EFG_III/V"/>
</dbReference>
<feature type="domain" description="UPF0029" evidence="3">
    <location>
        <begin position="148"/>
        <end position="202"/>
    </location>
</feature>
<dbReference type="InterPro" id="IPR015269">
    <property type="entry name" value="UPF0029_Impact_C"/>
</dbReference>
<evidence type="ECO:0000256" key="1">
    <source>
        <dbReference type="ARBA" id="ARBA00007665"/>
    </source>
</evidence>
<proteinExistence type="inferred from homology"/>
<gene>
    <name evidence="4" type="ordered locus">Sde_3126</name>
</gene>
<dbReference type="Proteomes" id="UP000001947">
    <property type="component" value="Chromosome"/>
</dbReference>
<dbReference type="InterPro" id="IPR036956">
    <property type="entry name" value="Impact_N_sf"/>
</dbReference>
<dbReference type="InterPro" id="IPR023582">
    <property type="entry name" value="Impact"/>
</dbReference>
<dbReference type="Pfam" id="PF01205">
    <property type="entry name" value="Impact_N"/>
    <property type="match status" value="1"/>
</dbReference>
<organism evidence="4 5">
    <name type="scientific">Saccharophagus degradans (strain 2-40 / ATCC 43961 / DSM 17024)</name>
    <dbReference type="NCBI Taxonomy" id="203122"/>
    <lineage>
        <taxon>Bacteria</taxon>
        <taxon>Pseudomonadati</taxon>
        <taxon>Pseudomonadota</taxon>
        <taxon>Gammaproteobacteria</taxon>
        <taxon>Cellvibrionales</taxon>
        <taxon>Cellvibrionaceae</taxon>
        <taxon>Saccharophagus</taxon>
    </lineage>
</organism>
<dbReference type="Gene3D" id="3.30.230.30">
    <property type="entry name" value="Impact, N-terminal domain"/>
    <property type="match status" value="1"/>
</dbReference>
<reference evidence="4 5" key="1">
    <citation type="journal article" date="2008" name="PLoS Genet.">
        <title>Complete genome sequence of the complex carbohydrate-degrading marine bacterium, Saccharophagus degradans strain 2-40 T.</title>
        <authorList>
            <person name="Weiner R.M."/>
            <person name="Taylor L.E.II."/>
            <person name="Henrissat B."/>
            <person name="Hauser L."/>
            <person name="Land M."/>
            <person name="Coutinho P.M."/>
            <person name="Rancurel C."/>
            <person name="Saunders E.H."/>
            <person name="Longmire A.G."/>
            <person name="Zhang H."/>
            <person name="Bayer E.A."/>
            <person name="Gilbert H.J."/>
            <person name="Larimer F."/>
            <person name="Zhulin I.B."/>
            <person name="Ekborg N.A."/>
            <person name="Lamed R."/>
            <person name="Richardson P.M."/>
            <person name="Borovok I."/>
            <person name="Hutcheson S."/>
        </authorList>
    </citation>
    <scope>NUCLEOTIDE SEQUENCE [LARGE SCALE GENOMIC DNA]</scope>
    <source>
        <strain evidence="5">2-40 / ATCC 43961 / DSM 17024</strain>
    </source>
</reference>
<dbReference type="Pfam" id="PF09186">
    <property type="entry name" value="DUF1949"/>
    <property type="match status" value="1"/>
</dbReference>
<evidence type="ECO:0000313" key="4">
    <source>
        <dbReference type="EMBL" id="ABD82383.1"/>
    </source>
</evidence>
<dbReference type="eggNOG" id="COG1739">
    <property type="taxonomic scope" value="Bacteria"/>
</dbReference>
<dbReference type="KEGG" id="sde:Sde_3126"/>
<dbReference type="STRING" id="203122.Sde_3126"/>
<dbReference type="Gene3D" id="3.30.70.240">
    <property type="match status" value="1"/>
</dbReference>
<dbReference type="GO" id="GO:0043168">
    <property type="term" value="F:anion binding"/>
    <property type="evidence" value="ECO:0007669"/>
    <property type="project" value="UniProtKB-ARBA"/>
</dbReference>
<evidence type="ECO:0000259" key="2">
    <source>
        <dbReference type="Pfam" id="PF01205"/>
    </source>
</evidence>
<evidence type="ECO:0000259" key="3">
    <source>
        <dbReference type="Pfam" id="PF09186"/>
    </source>
</evidence>
<dbReference type="InterPro" id="IPR001498">
    <property type="entry name" value="Impact_N"/>
</dbReference>
<name>Q21FZ6_SACD2</name>
<evidence type="ECO:0008006" key="6">
    <source>
        <dbReference type="Google" id="ProtNLM"/>
    </source>
</evidence>
<dbReference type="HOGENOM" id="CLU_083552_0_0_6"/>
<dbReference type="EMBL" id="CP000282">
    <property type="protein sequence ID" value="ABD82383.1"/>
    <property type="molecule type" value="Genomic_DNA"/>
</dbReference>
<dbReference type="AlphaFoldDB" id="Q21FZ6"/>
<sequence>MSNVSMTSKSYQALAAPVEFVHEEKRSTFTALLYPVESRAQAMAYLEQVKEVYPGASHYCWAYIIGSAEQPVSVAFSDDGEPSGTAGKPMLNVLTHRQAGNCFAVIVRIFGGVKLGAGGLVRAYGAAVSQALDSAQWEQITELIAFRVEISFALEERVRHRLQQANITVDAAEYGEHVTLFAKAAASILEQLEQDIPQLSSGSAKVIAE</sequence>
<protein>
    <recommendedName>
        <fullName evidence="6">Impact N-terminal domain-containing protein</fullName>
    </recommendedName>
</protein>
<dbReference type="PANTHER" id="PTHR16301">
    <property type="entry name" value="IMPACT-RELATED"/>
    <property type="match status" value="1"/>
</dbReference>